<dbReference type="Proteomes" id="UP001597085">
    <property type="component" value="Unassembled WGS sequence"/>
</dbReference>
<name>A0ABD6CPX6_9EURY</name>
<dbReference type="Pfam" id="PF08242">
    <property type="entry name" value="Methyltransf_12"/>
    <property type="match status" value="1"/>
</dbReference>
<keyword evidence="3" id="KW-0489">Methyltransferase</keyword>
<dbReference type="InterPro" id="IPR029063">
    <property type="entry name" value="SAM-dependent_MTases_sf"/>
</dbReference>
<dbReference type="SUPFAM" id="SSF53335">
    <property type="entry name" value="S-adenosyl-L-methionine-dependent methyltransferases"/>
    <property type="match status" value="1"/>
</dbReference>
<accession>A0ABD6CPX6</accession>
<evidence type="ECO:0000256" key="1">
    <source>
        <dbReference type="SAM" id="MobiDB-lite"/>
    </source>
</evidence>
<dbReference type="EMBL" id="JBHUDK010000010">
    <property type="protein sequence ID" value="MFD1599473.1"/>
    <property type="molecule type" value="Genomic_DNA"/>
</dbReference>
<keyword evidence="3" id="KW-0808">Transferase</keyword>
<dbReference type="CDD" id="cd02440">
    <property type="entry name" value="AdoMet_MTases"/>
    <property type="match status" value="1"/>
</dbReference>
<dbReference type="RefSeq" id="WP_256420890.1">
    <property type="nucleotide sequence ID" value="NZ_JANHDI010000004.1"/>
</dbReference>
<sequence length="272" mass="29959">MTAPNEDPGDGAETDPESDWDSDAYDGSHAFVYEYGADVLDLLDPGPGERVLDLGCGTGHLTERIADAGADVVGIDQSAEMVETARETYPERDFRRADARDFDVEELFDPEEPFDAVFSNAVLHWIDDQDAVLDSVADALRPGGRFVVELGGSGNVAAIADAVRAELDARGYEPPTHPWYFPTIGEHATTLEAHGFEVRYARLFDRPTELEDGDEGMANWLEMFGDRLLGPVPDGERSDVVAAVEDRLRGELYDDGVWTADYRRLRFAAVLE</sequence>
<feature type="compositionally biased region" description="Acidic residues" evidence="1">
    <location>
        <begin position="7"/>
        <end position="23"/>
    </location>
</feature>
<comment type="caution">
    <text evidence="3">The sequence shown here is derived from an EMBL/GenBank/DDBJ whole genome shotgun (WGS) entry which is preliminary data.</text>
</comment>
<evidence type="ECO:0000313" key="4">
    <source>
        <dbReference type="Proteomes" id="UP001597085"/>
    </source>
</evidence>
<proteinExistence type="predicted"/>
<dbReference type="PANTHER" id="PTHR43861">
    <property type="entry name" value="TRANS-ACONITATE 2-METHYLTRANSFERASE-RELATED"/>
    <property type="match status" value="1"/>
</dbReference>
<evidence type="ECO:0000259" key="2">
    <source>
        <dbReference type="Pfam" id="PF08242"/>
    </source>
</evidence>
<dbReference type="InterPro" id="IPR013217">
    <property type="entry name" value="Methyltransf_12"/>
</dbReference>
<dbReference type="GO" id="GO:0008168">
    <property type="term" value="F:methyltransferase activity"/>
    <property type="evidence" value="ECO:0007669"/>
    <property type="project" value="UniProtKB-KW"/>
</dbReference>
<protein>
    <submittedName>
        <fullName evidence="3">Class I SAM-dependent methyltransferase</fullName>
    </submittedName>
</protein>
<gene>
    <name evidence="3" type="ORF">ACFSBX_10950</name>
</gene>
<dbReference type="PANTHER" id="PTHR43861:SF1">
    <property type="entry name" value="TRANS-ACONITATE 2-METHYLTRANSFERASE"/>
    <property type="match status" value="1"/>
</dbReference>
<dbReference type="Gene3D" id="3.40.50.150">
    <property type="entry name" value="Vaccinia Virus protein VP39"/>
    <property type="match status" value="1"/>
</dbReference>
<dbReference type="GO" id="GO:0032259">
    <property type="term" value="P:methylation"/>
    <property type="evidence" value="ECO:0007669"/>
    <property type="project" value="UniProtKB-KW"/>
</dbReference>
<reference evidence="3 4" key="1">
    <citation type="journal article" date="2019" name="Int. J. Syst. Evol. Microbiol.">
        <title>The Global Catalogue of Microorganisms (GCM) 10K type strain sequencing project: providing services to taxonomists for standard genome sequencing and annotation.</title>
        <authorList>
            <consortium name="The Broad Institute Genomics Platform"/>
            <consortium name="The Broad Institute Genome Sequencing Center for Infectious Disease"/>
            <person name="Wu L."/>
            <person name="Ma J."/>
        </authorList>
    </citation>
    <scope>NUCLEOTIDE SEQUENCE [LARGE SCALE GENOMIC DNA]</scope>
    <source>
        <strain evidence="3 4">CGMCC 1.12121</strain>
    </source>
</reference>
<feature type="domain" description="Methyltransferase type 12" evidence="2">
    <location>
        <begin position="52"/>
        <end position="146"/>
    </location>
</feature>
<keyword evidence="4" id="KW-1185">Reference proteome</keyword>
<dbReference type="AlphaFoldDB" id="A0ABD6CPX6"/>
<evidence type="ECO:0000313" key="3">
    <source>
        <dbReference type="EMBL" id="MFD1599473.1"/>
    </source>
</evidence>
<organism evidence="3 4">
    <name type="scientific">Halobellus rarus</name>
    <dbReference type="NCBI Taxonomy" id="1126237"/>
    <lineage>
        <taxon>Archaea</taxon>
        <taxon>Methanobacteriati</taxon>
        <taxon>Methanobacteriota</taxon>
        <taxon>Stenosarchaea group</taxon>
        <taxon>Halobacteria</taxon>
        <taxon>Halobacteriales</taxon>
        <taxon>Haloferacaceae</taxon>
        <taxon>Halobellus</taxon>
    </lineage>
</organism>
<feature type="region of interest" description="Disordered" evidence="1">
    <location>
        <begin position="1"/>
        <end position="23"/>
    </location>
</feature>